<dbReference type="NCBIfam" id="TIGR00138">
    <property type="entry name" value="rsmG_gidB"/>
    <property type="match status" value="1"/>
</dbReference>
<evidence type="ECO:0000313" key="7">
    <source>
        <dbReference type="EMBL" id="PWK56514.1"/>
    </source>
</evidence>
<feature type="binding site" evidence="6">
    <location>
        <position position="76"/>
    </location>
    <ligand>
        <name>S-adenosyl-L-methionine</name>
        <dbReference type="ChEBI" id="CHEBI:59789"/>
    </ligand>
</feature>
<evidence type="ECO:0000256" key="3">
    <source>
        <dbReference type="ARBA" id="ARBA00022603"/>
    </source>
</evidence>
<comment type="caution">
    <text evidence="6">Lacks conserved residue(s) required for the propagation of feature annotation.</text>
</comment>
<evidence type="ECO:0000313" key="8">
    <source>
        <dbReference type="Proteomes" id="UP000245390"/>
    </source>
</evidence>
<comment type="function">
    <text evidence="6">Specifically methylates the N7 position of guanine in position 527 of 16S rRNA.</text>
</comment>
<comment type="similarity">
    <text evidence="6">Belongs to the methyltransferase superfamily. RNA methyltransferase RsmG family.</text>
</comment>
<dbReference type="AlphaFoldDB" id="A0A316G6H6"/>
<feature type="binding site" evidence="6">
    <location>
        <position position="71"/>
    </location>
    <ligand>
        <name>S-adenosyl-L-methionine</name>
        <dbReference type="ChEBI" id="CHEBI:59789"/>
    </ligand>
</feature>
<organism evidence="7 8">
    <name type="scientific">Silicimonas algicola</name>
    <dbReference type="NCBI Taxonomy" id="1826607"/>
    <lineage>
        <taxon>Bacteria</taxon>
        <taxon>Pseudomonadati</taxon>
        <taxon>Pseudomonadota</taxon>
        <taxon>Alphaproteobacteria</taxon>
        <taxon>Rhodobacterales</taxon>
        <taxon>Paracoccaceae</taxon>
    </lineage>
</organism>
<keyword evidence="2 6" id="KW-0698">rRNA processing</keyword>
<dbReference type="GO" id="GO:0070043">
    <property type="term" value="F:rRNA (guanine-N7-)-methyltransferase activity"/>
    <property type="evidence" value="ECO:0007669"/>
    <property type="project" value="UniProtKB-UniRule"/>
</dbReference>
<comment type="catalytic activity">
    <reaction evidence="6">
        <text>guanosine(527) in 16S rRNA + S-adenosyl-L-methionine = N(7)-methylguanosine(527) in 16S rRNA + S-adenosyl-L-homocysteine</text>
        <dbReference type="Rhea" id="RHEA:42732"/>
        <dbReference type="Rhea" id="RHEA-COMP:10209"/>
        <dbReference type="Rhea" id="RHEA-COMP:10210"/>
        <dbReference type="ChEBI" id="CHEBI:57856"/>
        <dbReference type="ChEBI" id="CHEBI:59789"/>
        <dbReference type="ChEBI" id="CHEBI:74269"/>
        <dbReference type="ChEBI" id="CHEBI:74480"/>
        <dbReference type="EC" id="2.1.1.170"/>
    </reaction>
</comment>
<evidence type="ECO:0000256" key="1">
    <source>
        <dbReference type="ARBA" id="ARBA00022490"/>
    </source>
</evidence>
<evidence type="ECO:0000256" key="2">
    <source>
        <dbReference type="ARBA" id="ARBA00022552"/>
    </source>
</evidence>
<dbReference type="SUPFAM" id="SSF53335">
    <property type="entry name" value="S-adenosyl-L-methionine-dependent methyltransferases"/>
    <property type="match status" value="1"/>
</dbReference>
<dbReference type="RefSeq" id="WP_109759203.1">
    <property type="nucleotide sequence ID" value="NZ_CP034588.1"/>
</dbReference>
<evidence type="ECO:0000256" key="5">
    <source>
        <dbReference type="ARBA" id="ARBA00022691"/>
    </source>
</evidence>
<dbReference type="InterPro" id="IPR003682">
    <property type="entry name" value="rRNA_ssu_MeTfrase_G"/>
</dbReference>
<keyword evidence="4 6" id="KW-0808">Transferase</keyword>
<keyword evidence="5 6" id="KW-0949">S-adenosyl-L-methionine</keyword>
<keyword evidence="8" id="KW-1185">Reference proteome</keyword>
<comment type="subcellular location">
    <subcellularLocation>
        <location evidence="6">Cytoplasm</location>
    </subcellularLocation>
</comment>
<feature type="binding site" evidence="6">
    <location>
        <begin position="125"/>
        <end position="126"/>
    </location>
    <ligand>
        <name>S-adenosyl-L-methionine</name>
        <dbReference type="ChEBI" id="CHEBI:59789"/>
    </ligand>
</feature>
<proteinExistence type="inferred from homology"/>
<reference evidence="7 8" key="1">
    <citation type="submission" date="2018-05" db="EMBL/GenBank/DDBJ databases">
        <title>Genomic Encyclopedia of Type Strains, Phase IV (KMG-IV): sequencing the most valuable type-strain genomes for metagenomic binning, comparative biology and taxonomic classification.</title>
        <authorList>
            <person name="Goeker M."/>
        </authorList>
    </citation>
    <scope>NUCLEOTIDE SEQUENCE [LARGE SCALE GENOMIC DNA]</scope>
    <source>
        <strain evidence="7 8">DSM 103371</strain>
    </source>
</reference>
<feature type="binding site" evidence="6">
    <location>
        <position position="139"/>
    </location>
    <ligand>
        <name>S-adenosyl-L-methionine</name>
        <dbReference type="ChEBI" id="CHEBI:59789"/>
    </ligand>
</feature>
<dbReference type="EC" id="2.1.1.170" evidence="6"/>
<dbReference type="EMBL" id="QGGV01000004">
    <property type="protein sequence ID" value="PWK56514.1"/>
    <property type="molecule type" value="Genomic_DNA"/>
</dbReference>
<dbReference type="HAMAP" id="MF_00074">
    <property type="entry name" value="16SrRNA_methyltr_G"/>
    <property type="match status" value="1"/>
</dbReference>
<protein>
    <recommendedName>
        <fullName evidence="6">Ribosomal RNA small subunit methyltransferase G</fullName>
        <ecNumber evidence="6">2.1.1.170</ecNumber>
    </recommendedName>
    <alternativeName>
        <fullName evidence="6">16S rRNA 7-methylguanosine methyltransferase</fullName>
        <shortName evidence="6">16S rRNA m7G methyltransferase</shortName>
    </alternativeName>
</protein>
<evidence type="ECO:0000256" key="4">
    <source>
        <dbReference type="ARBA" id="ARBA00022679"/>
    </source>
</evidence>
<dbReference type="Proteomes" id="UP000245390">
    <property type="component" value="Unassembled WGS sequence"/>
</dbReference>
<dbReference type="PANTHER" id="PTHR31760:SF0">
    <property type="entry name" value="S-ADENOSYL-L-METHIONINE-DEPENDENT METHYLTRANSFERASES SUPERFAMILY PROTEIN"/>
    <property type="match status" value="1"/>
</dbReference>
<dbReference type="GO" id="GO:0005829">
    <property type="term" value="C:cytosol"/>
    <property type="evidence" value="ECO:0007669"/>
    <property type="project" value="TreeGrafter"/>
</dbReference>
<dbReference type="PANTHER" id="PTHR31760">
    <property type="entry name" value="S-ADENOSYL-L-METHIONINE-DEPENDENT METHYLTRANSFERASES SUPERFAMILY PROTEIN"/>
    <property type="match status" value="1"/>
</dbReference>
<dbReference type="OrthoDB" id="9808773at2"/>
<dbReference type="Pfam" id="PF02527">
    <property type="entry name" value="GidB"/>
    <property type="match status" value="1"/>
</dbReference>
<name>A0A316G6H6_9RHOB</name>
<dbReference type="KEGG" id="salo:EF888_21225"/>
<comment type="caution">
    <text evidence="7">The sequence shown here is derived from an EMBL/GenBank/DDBJ whole genome shotgun (WGS) entry which is preliminary data.</text>
</comment>
<keyword evidence="1 6" id="KW-0963">Cytoplasm</keyword>
<accession>A0A316G6H6</accession>
<evidence type="ECO:0000256" key="6">
    <source>
        <dbReference type="HAMAP-Rule" id="MF_00074"/>
    </source>
</evidence>
<gene>
    <name evidence="6" type="primary">rsmG</name>
    <name evidence="7" type="ORF">C8D95_104186</name>
</gene>
<dbReference type="PIRSF" id="PIRSF003078">
    <property type="entry name" value="GidB"/>
    <property type="match status" value="1"/>
</dbReference>
<keyword evidence="3 6" id="KW-0489">Methyltransferase</keyword>
<dbReference type="InterPro" id="IPR029063">
    <property type="entry name" value="SAM-dependent_MTases_sf"/>
</dbReference>
<sequence length="206" mass="22601">MRAEDYDWSDNVSRETYLRLSIYENLLQKWTARINLVGSGTLADVWQRHFVDSAQLWKLGPDGGKVWADLGSGGGFPGAVIAIIAAEACPEMRVTLIESDQRKAAFLRAVARETGVAFNVAAHRIEEIDPLNADIISARALGSLDKLLEYAKRHMAPGGTALFMKGAKADDEIATALDRWKFRCEKTVSATDPAAVILKIGDIERV</sequence>
<dbReference type="Gene3D" id="3.40.50.150">
    <property type="entry name" value="Vaccinia Virus protein VP39"/>
    <property type="match status" value="1"/>
</dbReference>